<evidence type="ECO:0008006" key="3">
    <source>
        <dbReference type="Google" id="ProtNLM"/>
    </source>
</evidence>
<proteinExistence type="predicted"/>
<reference evidence="1 2" key="1">
    <citation type="journal article" date="2015" name="Nature">
        <title>rRNA introns, odd ribosomes, and small enigmatic genomes across a large radiation of phyla.</title>
        <authorList>
            <person name="Brown C.T."/>
            <person name="Hug L.A."/>
            <person name="Thomas B.C."/>
            <person name="Sharon I."/>
            <person name="Castelle C.J."/>
            <person name="Singh A."/>
            <person name="Wilkins M.J."/>
            <person name="Williams K.H."/>
            <person name="Banfield J.F."/>
        </authorList>
    </citation>
    <scope>NUCLEOTIDE SEQUENCE [LARGE SCALE GENOMIC DNA]</scope>
</reference>
<sequence length="227" mass="27374">MKLDKSFVLFHNYYHMSSKSEIKNIRLIESKPYLTKAELALLLEKKERNLDKKIIQLIRDEILIPLKKGLYLSRIFYLKNKNDIEEYLSNIIFYPSYISLEYVLAKEGLIPESVFSYTCVTLKTTRQFSNKLGRFTYRKIKEKLFTGYIQKSYYDDYKIKIATKSKALFDYLYYKPIKKLEEIDDLRVNWQNLSKVDLMELARYIDLSASKKMIKIYKYIRKKYDNK</sequence>
<dbReference type="AlphaFoldDB" id="A0A0G0E9Q6"/>
<name>A0A0G0E9Q6_9BACT</name>
<comment type="caution">
    <text evidence="1">The sequence shown here is derived from an EMBL/GenBank/DDBJ whole genome shotgun (WGS) entry which is preliminary data.</text>
</comment>
<dbReference type="EMBL" id="LBQC01000021">
    <property type="protein sequence ID" value="KKP72075.1"/>
    <property type="molecule type" value="Genomic_DNA"/>
</dbReference>
<evidence type="ECO:0000313" key="2">
    <source>
        <dbReference type="Proteomes" id="UP000034457"/>
    </source>
</evidence>
<dbReference type="STRING" id="1618478.UR68_C0021G0007"/>
<organism evidence="1 2">
    <name type="scientific">Candidatus Roizmanbacteria bacterium GW2011_GWA2_35_19</name>
    <dbReference type="NCBI Taxonomy" id="1618478"/>
    <lineage>
        <taxon>Bacteria</taxon>
        <taxon>Candidatus Roizmaniibacteriota</taxon>
    </lineage>
</organism>
<evidence type="ECO:0000313" key="1">
    <source>
        <dbReference type="EMBL" id="KKP72075.1"/>
    </source>
</evidence>
<accession>A0A0G0E9Q6</accession>
<dbReference type="Proteomes" id="UP000034457">
    <property type="component" value="Unassembled WGS sequence"/>
</dbReference>
<gene>
    <name evidence="1" type="ORF">UR68_C0021G0007</name>
</gene>
<protein>
    <recommendedName>
        <fullName evidence="3">AbiEi antitoxin C-terminal domain-containing protein</fullName>
    </recommendedName>
</protein>